<evidence type="ECO:0000256" key="3">
    <source>
        <dbReference type="ARBA" id="ARBA00022833"/>
    </source>
</evidence>
<dbReference type="InterPro" id="IPR017923">
    <property type="entry name" value="TFIIS_N"/>
</dbReference>
<reference evidence="9 10" key="1">
    <citation type="submission" date="2024-02" db="EMBL/GenBank/DDBJ databases">
        <authorList>
            <person name="Chen Y."/>
            <person name="Shah S."/>
            <person name="Dougan E. K."/>
            <person name="Thang M."/>
            <person name="Chan C."/>
        </authorList>
    </citation>
    <scope>NUCLEOTIDE SEQUENCE [LARGE SCALE GENOMIC DNA]</scope>
</reference>
<evidence type="ECO:0000256" key="1">
    <source>
        <dbReference type="ARBA" id="ARBA00022723"/>
    </source>
</evidence>
<dbReference type="PROSITE" id="PS51319">
    <property type="entry name" value="TFIIS_N"/>
    <property type="match status" value="1"/>
</dbReference>
<dbReference type="SUPFAM" id="SSF47676">
    <property type="entry name" value="Conserved domain common to transcription factors TFIIS, elongin A, CRSP70"/>
    <property type="match status" value="1"/>
</dbReference>
<evidence type="ECO:0000256" key="2">
    <source>
        <dbReference type="ARBA" id="ARBA00022771"/>
    </source>
</evidence>
<dbReference type="InterPro" id="IPR003618">
    <property type="entry name" value="TFIIS_cen_dom"/>
</dbReference>
<dbReference type="PROSITE" id="PS51321">
    <property type="entry name" value="TFIIS_CENTRAL"/>
    <property type="match status" value="1"/>
</dbReference>
<protein>
    <submittedName>
        <fullName evidence="9">Uncharacterized protein</fullName>
    </submittedName>
</protein>
<proteinExistence type="predicted"/>
<evidence type="ECO:0000256" key="4">
    <source>
        <dbReference type="ARBA" id="ARBA00023242"/>
    </source>
</evidence>
<evidence type="ECO:0000313" key="10">
    <source>
        <dbReference type="Proteomes" id="UP001642464"/>
    </source>
</evidence>
<feature type="non-terminal residue" evidence="9">
    <location>
        <position position="1"/>
    </location>
</feature>
<keyword evidence="1" id="KW-0479">Metal-binding</keyword>
<feature type="region of interest" description="Disordered" evidence="6">
    <location>
        <begin position="216"/>
        <end position="242"/>
    </location>
</feature>
<gene>
    <name evidence="9" type="ORF">SCF082_LOCUS34799</name>
</gene>
<organism evidence="9 10">
    <name type="scientific">Durusdinium trenchii</name>
    <dbReference type="NCBI Taxonomy" id="1381693"/>
    <lineage>
        <taxon>Eukaryota</taxon>
        <taxon>Sar</taxon>
        <taxon>Alveolata</taxon>
        <taxon>Dinophyceae</taxon>
        <taxon>Suessiales</taxon>
        <taxon>Symbiodiniaceae</taxon>
        <taxon>Durusdinium</taxon>
    </lineage>
</organism>
<keyword evidence="3" id="KW-0862">Zinc</keyword>
<evidence type="ECO:0000256" key="6">
    <source>
        <dbReference type="SAM" id="MobiDB-lite"/>
    </source>
</evidence>
<dbReference type="InterPro" id="IPR036575">
    <property type="entry name" value="TFIIS_cen_dom_sf"/>
</dbReference>
<dbReference type="InterPro" id="IPR035100">
    <property type="entry name" value="TF_IIS-typ"/>
</dbReference>
<name>A0ABP0P1N9_9DINO</name>
<evidence type="ECO:0000259" key="8">
    <source>
        <dbReference type="PROSITE" id="PS51321"/>
    </source>
</evidence>
<feature type="compositionally biased region" description="Polar residues" evidence="6">
    <location>
        <begin position="222"/>
        <end position="233"/>
    </location>
</feature>
<accession>A0ABP0P1N9</accession>
<dbReference type="PIRSF" id="PIRSF006704">
    <property type="entry name" value="TF_IIS"/>
    <property type="match status" value="1"/>
</dbReference>
<dbReference type="SUPFAM" id="SSF46942">
    <property type="entry name" value="Elongation factor TFIIS domain 2"/>
    <property type="match status" value="1"/>
</dbReference>
<evidence type="ECO:0000313" key="9">
    <source>
        <dbReference type="EMBL" id="CAK9069558.1"/>
    </source>
</evidence>
<comment type="caution">
    <text evidence="9">The sequence shown here is derived from an EMBL/GenBank/DDBJ whole genome shotgun (WGS) entry which is preliminary data.</text>
</comment>
<dbReference type="Gene3D" id="2.20.25.10">
    <property type="match status" value="1"/>
</dbReference>
<feature type="domain" description="TFIIS N-terminal" evidence="7">
    <location>
        <begin position="24"/>
        <end position="100"/>
    </location>
</feature>
<keyword evidence="4 5" id="KW-0539">Nucleus</keyword>
<dbReference type="Gene3D" id="1.10.472.30">
    <property type="entry name" value="Transcription elongation factor S-II, central domain"/>
    <property type="match status" value="1"/>
</dbReference>
<feature type="region of interest" description="Disordered" evidence="6">
    <location>
        <begin position="99"/>
        <end position="124"/>
    </location>
</feature>
<keyword evidence="2" id="KW-0863">Zinc-finger</keyword>
<dbReference type="Pfam" id="PF08711">
    <property type="entry name" value="Med26"/>
    <property type="match status" value="1"/>
</dbReference>
<comment type="subcellular location">
    <subcellularLocation>
        <location evidence="5">Nucleus</location>
    </subcellularLocation>
</comment>
<dbReference type="Proteomes" id="UP001642464">
    <property type="component" value="Unassembled WGS sequence"/>
</dbReference>
<dbReference type="PANTHER" id="PTHR11477:SF0">
    <property type="entry name" value="IP08861P-RELATED"/>
    <property type="match status" value="1"/>
</dbReference>
<dbReference type="Pfam" id="PF07500">
    <property type="entry name" value="TFIIS_M"/>
    <property type="match status" value="1"/>
</dbReference>
<keyword evidence="10" id="KW-1185">Reference proteome</keyword>
<sequence length="302" mass="33466">KGVFDIHRHNTALKSPRRATCSMESTVWRCKSMLEAAESTSEQLKAALQDLRALGELSTQVLAETKIGLAVNRLSKEAGDEVRDMAKCLVQDWKQLHRKRKGTEVSESPKKAARPEAVATPKKAPQAAARVKVLEKLQDALKVLWLGRSGTQEAALRFGRAAVDGLAEQVEEELHRKFALEQSEKLYLNQSRTILFNLKDAKNQTFASKLLEGELSPSELPNMSSEEMASDQTSQRRAEQRLQALHSSAVKEESGQITDAYTCEQCKGKTCSFIVVTPTACVNGEHSWTSVTCLSCGHRWKA</sequence>
<evidence type="ECO:0000256" key="5">
    <source>
        <dbReference type="PROSITE-ProRule" id="PRU00649"/>
    </source>
</evidence>
<dbReference type="Gene3D" id="1.20.930.10">
    <property type="entry name" value="Conserved domain common to transcription factors TFIIS, elongin A, CRSP70"/>
    <property type="match status" value="1"/>
</dbReference>
<dbReference type="PANTHER" id="PTHR11477">
    <property type="entry name" value="TRANSCRIPTION FACTOR S-II ZINC FINGER DOMAIN-CONTAINING PROTEIN"/>
    <property type="match status" value="1"/>
</dbReference>
<evidence type="ECO:0000259" key="7">
    <source>
        <dbReference type="PROSITE" id="PS51319"/>
    </source>
</evidence>
<dbReference type="InterPro" id="IPR035441">
    <property type="entry name" value="TFIIS/LEDGF_dom_sf"/>
</dbReference>
<dbReference type="EMBL" id="CAXAMM010032335">
    <property type="protein sequence ID" value="CAK9069558.1"/>
    <property type="molecule type" value="Genomic_DNA"/>
</dbReference>
<dbReference type="SMART" id="SM00510">
    <property type="entry name" value="TFS2M"/>
    <property type="match status" value="1"/>
</dbReference>
<feature type="compositionally biased region" description="Basic and acidic residues" evidence="6">
    <location>
        <begin position="102"/>
        <end position="114"/>
    </location>
</feature>
<feature type="domain" description="TFIIS central" evidence="8">
    <location>
        <begin position="129"/>
        <end position="256"/>
    </location>
</feature>